<accession>A0ABW0KXN8</accession>
<name>A0ABW0KXN8_9BACT</name>
<protein>
    <submittedName>
        <fullName evidence="4">IS110 family transposase</fullName>
    </submittedName>
</protein>
<evidence type="ECO:0000256" key="1">
    <source>
        <dbReference type="SAM" id="Coils"/>
    </source>
</evidence>
<evidence type="ECO:0000259" key="3">
    <source>
        <dbReference type="Pfam" id="PF02371"/>
    </source>
</evidence>
<dbReference type="Pfam" id="PF02371">
    <property type="entry name" value="Transposase_20"/>
    <property type="match status" value="1"/>
</dbReference>
<dbReference type="PANTHER" id="PTHR33055">
    <property type="entry name" value="TRANSPOSASE FOR INSERTION SEQUENCE ELEMENT IS1111A"/>
    <property type="match status" value="1"/>
</dbReference>
<feature type="domain" description="Transposase IS116/IS110/IS902 C-terminal" evidence="3">
    <location>
        <begin position="191"/>
        <end position="274"/>
    </location>
</feature>
<dbReference type="RefSeq" id="WP_377172271.1">
    <property type="nucleotide sequence ID" value="NZ_JBHSMQ010000023.1"/>
</dbReference>
<dbReference type="InterPro" id="IPR003346">
    <property type="entry name" value="Transposase_20"/>
</dbReference>
<reference evidence="5" key="1">
    <citation type="journal article" date="2019" name="Int. J. Syst. Evol. Microbiol.">
        <title>The Global Catalogue of Microorganisms (GCM) 10K type strain sequencing project: providing services to taxonomists for standard genome sequencing and annotation.</title>
        <authorList>
            <consortium name="The Broad Institute Genomics Platform"/>
            <consortium name="The Broad Institute Genome Sequencing Center for Infectious Disease"/>
            <person name="Wu L."/>
            <person name="Ma J."/>
        </authorList>
    </citation>
    <scope>NUCLEOTIDE SEQUENCE [LARGE SCALE GENOMIC DNA]</scope>
    <source>
        <strain evidence="5">CGMCC 4.1469</strain>
    </source>
</reference>
<sequence>MNDVHPPSVVYVGVDVSAKHLDLAGLSRLKQVPNTPAGHQRLLHSLPANAHVIVEASGACEHALWITLLKAAVKVSRVNPAKVRHYARANGRLAKTDALDAQLLVLFGQGLSPQPDVLPSEQMLELQSLVSRREQLVAVHATQQVQHQQLQNDALKTQARQLMDFMEQQIKALEKNMAVLVNSAELRERSQRMQQLPGVGTVTSATLLALMPELGLHSDARICALAGLAPHPYDSGPMKGQRHIQGGRWRVRRVLYMTAICSLSHNPILKEHYKRLRQRGKPAKVAITALMRKILCVLNKLLTQPNFTLAS</sequence>
<dbReference type="PANTHER" id="PTHR33055:SF3">
    <property type="entry name" value="PUTATIVE TRANSPOSASE FOR IS117-RELATED"/>
    <property type="match status" value="1"/>
</dbReference>
<organism evidence="4 5">
    <name type="scientific">Prosthecobacter fluviatilis</name>
    <dbReference type="NCBI Taxonomy" id="445931"/>
    <lineage>
        <taxon>Bacteria</taxon>
        <taxon>Pseudomonadati</taxon>
        <taxon>Verrucomicrobiota</taxon>
        <taxon>Verrucomicrobiia</taxon>
        <taxon>Verrucomicrobiales</taxon>
        <taxon>Verrucomicrobiaceae</taxon>
        <taxon>Prosthecobacter</taxon>
    </lineage>
</organism>
<dbReference type="Proteomes" id="UP001596052">
    <property type="component" value="Unassembled WGS sequence"/>
</dbReference>
<feature type="coiled-coil region" evidence="1">
    <location>
        <begin position="156"/>
        <end position="183"/>
    </location>
</feature>
<comment type="caution">
    <text evidence="4">The sequence shown here is derived from an EMBL/GenBank/DDBJ whole genome shotgun (WGS) entry which is preliminary data.</text>
</comment>
<evidence type="ECO:0000313" key="5">
    <source>
        <dbReference type="Proteomes" id="UP001596052"/>
    </source>
</evidence>
<dbReference type="Pfam" id="PF01548">
    <property type="entry name" value="DEDD_Tnp_IS110"/>
    <property type="match status" value="1"/>
</dbReference>
<keyword evidence="5" id="KW-1185">Reference proteome</keyword>
<dbReference type="EMBL" id="JBHSMQ010000023">
    <property type="protein sequence ID" value="MFC5458184.1"/>
    <property type="molecule type" value="Genomic_DNA"/>
</dbReference>
<evidence type="ECO:0000313" key="4">
    <source>
        <dbReference type="EMBL" id="MFC5458184.1"/>
    </source>
</evidence>
<feature type="domain" description="Transposase IS110-like N-terminal" evidence="2">
    <location>
        <begin position="12"/>
        <end position="146"/>
    </location>
</feature>
<dbReference type="InterPro" id="IPR047650">
    <property type="entry name" value="Transpos_IS110"/>
</dbReference>
<dbReference type="NCBIfam" id="NF033542">
    <property type="entry name" value="transpos_IS110"/>
    <property type="match status" value="1"/>
</dbReference>
<keyword evidence="1" id="KW-0175">Coiled coil</keyword>
<dbReference type="InterPro" id="IPR002525">
    <property type="entry name" value="Transp_IS110-like_N"/>
</dbReference>
<gene>
    <name evidence="4" type="ORF">ACFQDI_25185</name>
</gene>
<proteinExistence type="predicted"/>
<evidence type="ECO:0000259" key="2">
    <source>
        <dbReference type="Pfam" id="PF01548"/>
    </source>
</evidence>